<comment type="caution">
    <text evidence="10">The sequence shown here is derived from an EMBL/GenBank/DDBJ whole genome shotgun (WGS) entry which is preliminary data.</text>
</comment>
<dbReference type="InterPro" id="IPR015421">
    <property type="entry name" value="PyrdxlP-dep_Trfase_major"/>
</dbReference>
<dbReference type="Gene3D" id="3.90.1150.10">
    <property type="entry name" value="Aspartate Aminotransferase, domain 1"/>
    <property type="match status" value="1"/>
</dbReference>
<feature type="domain" description="HTH gntR-type" evidence="9">
    <location>
        <begin position="11"/>
        <end position="79"/>
    </location>
</feature>
<keyword evidence="6" id="KW-0805">Transcription regulation</keyword>
<evidence type="ECO:0000256" key="5">
    <source>
        <dbReference type="ARBA" id="ARBA00022898"/>
    </source>
</evidence>
<evidence type="ECO:0000256" key="6">
    <source>
        <dbReference type="ARBA" id="ARBA00023015"/>
    </source>
</evidence>
<gene>
    <name evidence="10" type="primary">yisV</name>
    <name evidence="10" type="ORF">GCM10010978_13180</name>
</gene>
<reference evidence="10" key="2">
    <citation type="submission" date="2020-09" db="EMBL/GenBank/DDBJ databases">
        <authorList>
            <person name="Sun Q."/>
            <person name="Zhou Y."/>
        </authorList>
    </citation>
    <scope>NUCLEOTIDE SEQUENCE</scope>
    <source>
        <strain evidence="10">CGMCC 1.12360</strain>
    </source>
</reference>
<evidence type="ECO:0000256" key="2">
    <source>
        <dbReference type="ARBA" id="ARBA00005384"/>
    </source>
</evidence>
<proteinExistence type="inferred from homology"/>
<evidence type="ECO:0000313" key="10">
    <source>
        <dbReference type="EMBL" id="GGH74372.1"/>
    </source>
</evidence>
<dbReference type="CDD" id="cd00609">
    <property type="entry name" value="AAT_like"/>
    <property type="match status" value="1"/>
</dbReference>
<dbReference type="Gene3D" id="3.40.640.10">
    <property type="entry name" value="Type I PLP-dependent aspartate aminotransferase-like (Major domain)"/>
    <property type="match status" value="1"/>
</dbReference>
<dbReference type="InterPro" id="IPR051446">
    <property type="entry name" value="HTH_trans_reg/aminotransferase"/>
</dbReference>
<reference evidence="10" key="1">
    <citation type="journal article" date="2014" name="Int. J. Syst. Evol. Microbiol.">
        <title>Complete genome sequence of Corynebacterium casei LMG S-19264T (=DSM 44701T), isolated from a smear-ripened cheese.</title>
        <authorList>
            <consortium name="US DOE Joint Genome Institute (JGI-PGF)"/>
            <person name="Walter F."/>
            <person name="Albersmeier A."/>
            <person name="Kalinowski J."/>
            <person name="Ruckert C."/>
        </authorList>
    </citation>
    <scope>NUCLEOTIDE SEQUENCE</scope>
    <source>
        <strain evidence="10">CGMCC 1.12360</strain>
    </source>
</reference>
<organism evidence="10 11">
    <name type="scientific">Compostibacillus humi</name>
    <dbReference type="NCBI Taxonomy" id="1245525"/>
    <lineage>
        <taxon>Bacteria</taxon>
        <taxon>Bacillati</taxon>
        <taxon>Bacillota</taxon>
        <taxon>Bacilli</taxon>
        <taxon>Bacillales</taxon>
        <taxon>Bacillaceae</taxon>
        <taxon>Compostibacillus</taxon>
    </lineage>
</organism>
<keyword evidence="7" id="KW-0238">DNA-binding</keyword>
<sequence length="479" mass="53980">MDWKPDRSSSIPLHVQITEYVKRKILYGEWTVGTKLPSQRALAEQFSVNRSTVVTALQELAADGFIESKVGSGTMVANNTWSLLASAPPPDWISYVRSGIHELNLTVIQKINEAEADPNMIRLSTGELSPELMPKEQVIENLLRDKKKNLSLNYEEPKGNRELRETISQYLKGKGIEAGPSSILIVSGALQALQLISVGLLKRGSIILHETPSYLNSVHVFQSAGMNLMGIPMDEEGIKIQAISRLKRQHRAALLYTIPSFHNPTGTLMTAERRKQLLNICMKESLPMIEDDVYGELWLDAPPPKPMKADDSQGVVLYIGSVSKSLSPGLRIGWVVGPEPVIERLADIKMQTDYGSSSVSQWIINQWIKGGHYEEYLQRVRAELKYRRDFMVHLLNRYFSQLAVWKIPPGGFYIWLKLKTGSSVRKLFDIALREGILINPGSIYDSDCQEYIRLSYAYASLEELDKGLKILSELIQRLK</sequence>
<dbReference type="Pfam" id="PF00392">
    <property type="entry name" value="GntR"/>
    <property type="match status" value="1"/>
</dbReference>
<evidence type="ECO:0000256" key="8">
    <source>
        <dbReference type="ARBA" id="ARBA00023163"/>
    </source>
</evidence>
<dbReference type="SUPFAM" id="SSF46785">
    <property type="entry name" value="Winged helix' DNA-binding domain"/>
    <property type="match status" value="1"/>
</dbReference>
<evidence type="ECO:0000256" key="4">
    <source>
        <dbReference type="ARBA" id="ARBA00022679"/>
    </source>
</evidence>
<keyword evidence="11" id="KW-1185">Reference proteome</keyword>
<dbReference type="GO" id="GO:0003677">
    <property type="term" value="F:DNA binding"/>
    <property type="evidence" value="ECO:0007669"/>
    <property type="project" value="UniProtKB-KW"/>
</dbReference>
<dbReference type="Proteomes" id="UP000602050">
    <property type="component" value="Unassembled WGS sequence"/>
</dbReference>
<dbReference type="InterPro" id="IPR015424">
    <property type="entry name" value="PyrdxlP-dep_Trfase"/>
</dbReference>
<dbReference type="InterPro" id="IPR015422">
    <property type="entry name" value="PyrdxlP-dep_Trfase_small"/>
</dbReference>
<evidence type="ECO:0000256" key="1">
    <source>
        <dbReference type="ARBA" id="ARBA00001933"/>
    </source>
</evidence>
<keyword evidence="4" id="KW-0808">Transferase</keyword>
<dbReference type="RefSeq" id="WP_188391597.1">
    <property type="nucleotide sequence ID" value="NZ_BMEV01000019.1"/>
</dbReference>
<dbReference type="SUPFAM" id="SSF53383">
    <property type="entry name" value="PLP-dependent transferases"/>
    <property type="match status" value="1"/>
</dbReference>
<accession>A0A8J3EKY3</accession>
<dbReference type="FunFam" id="3.40.640.10:FF:000023">
    <property type="entry name" value="Transcriptional regulator, GntR family"/>
    <property type="match status" value="1"/>
</dbReference>
<dbReference type="GO" id="GO:0030170">
    <property type="term" value="F:pyridoxal phosphate binding"/>
    <property type="evidence" value="ECO:0007669"/>
    <property type="project" value="InterPro"/>
</dbReference>
<dbReference type="InterPro" id="IPR036388">
    <property type="entry name" value="WH-like_DNA-bd_sf"/>
</dbReference>
<keyword evidence="8" id="KW-0804">Transcription</keyword>
<dbReference type="InterPro" id="IPR036390">
    <property type="entry name" value="WH_DNA-bd_sf"/>
</dbReference>
<dbReference type="InterPro" id="IPR000524">
    <property type="entry name" value="Tscrpt_reg_HTH_GntR"/>
</dbReference>
<dbReference type="SMART" id="SM00345">
    <property type="entry name" value="HTH_GNTR"/>
    <property type="match status" value="1"/>
</dbReference>
<evidence type="ECO:0000256" key="3">
    <source>
        <dbReference type="ARBA" id="ARBA00022576"/>
    </source>
</evidence>
<dbReference type="PROSITE" id="PS50949">
    <property type="entry name" value="HTH_GNTR"/>
    <property type="match status" value="1"/>
</dbReference>
<comment type="similarity">
    <text evidence="2">In the C-terminal section; belongs to the class-I pyridoxal-phosphate-dependent aminotransferase family.</text>
</comment>
<evidence type="ECO:0000259" key="9">
    <source>
        <dbReference type="PROSITE" id="PS50949"/>
    </source>
</evidence>
<dbReference type="Gene3D" id="1.10.10.10">
    <property type="entry name" value="Winged helix-like DNA-binding domain superfamily/Winged helix DNA-binding domain"/>
    <property type="match status" value="1"/>
</dbReference>
<dbReference type="FunFam" id="1.10.10.10:FF:000079">
    <property type="entry name" value="GntR family transcriptional regulator"/>
    <property type="match status" value="1"/>
</dbReference>
<dbReference type="EMBL" id="BMEV01000019">
    <property type="protein sequence ID" value="GGH74372.1"/>
    <property type="molecule type" value="Genomic_DNA"/>
</dbReference>
<comment type="cofactor">
    <cofactor evidence="1">
        <name>pyridoxal 5'-phosphate</name>
        <dbReference type="ChEBI" id="CHEBI:597326"/>
    </cofactor>
</comment>
<dbReference type="GO" id="GO:0003700">
    <property type="term" value="F:DNA-binding transcription factor activity"/>
    <property type="evidence" value="ECO:0007669"/>
    <property type="project" value="InterPro"/>
</dbReference>
<protein>
    <submittedName>
        <fullName evidence="10">Putative HTH-type transcriptional regulator YisV</fullName>
    </submittedName>
</protein>
<name>A0A8J3EKY3_9BACI</name>
<keyword evidence="3" id="KW-0032">Aminotransferase</keyword>
<dbReference type="Pfam" id="PF00155">
    <property type="entry name" value="Aminotran_1_2"/>
    <property type="match status" value="1"/>
</dbReference>
<dbReference type="PRINTS" id="PR00035">
    <property type="entry name" value="HTHGNTR"/>
</dbReference>
<dbReference type="AlphaFoldDB" id="A0A8J3EKY3"/>
<dbReference type="PANTHER" id="PTHR46577:SF2">
    <property type="entry name" value="TRANSCRIPTIONAL REGULATORY PROTEIN"/>
    <property type="match status" value="1"/>
</dbReference>
<dbReference type="CDD" id="cd07377">
    <property type="entry name" value="WHTH_GntR"/>
    <property type="match status" value="1"/>
</dbReference>
<evidence type="ECO:0000256" key="7">
    <source>
        <dbReference type="ARBA" id="ARBA00023125"/>
    </source>
</evidence>
<keyword evidence="5" id="KW-0663">Pyridoxal phosphate</keyword>
<dbReference type="InterPro" id="IPR004839">
    <property type="entry name" value="Aminotransferase_I/II_large"/>
</dbReference>
<evidence type="ECO:0000313" key="11">
    <source>
        <dbReference type="Proteomes" id="UP000602050"/>
    </source>
</evidence>
<dbReference type="GO" id="GO:0008483">
    <property type="term" value="F:transaminase activity"/>
    <property type="evidence" value="ECO:0007669"/>
    <property type="project" value="UniProtKB-KW"/>
</dbReference>
<dbReference type="PANTHER" id="PTHR46577">
    <property type="entry name" value="HTH-TYPE TRANSCRIPTIONAL REGULATORY PROTEIN GABR"/>
    <property type="match status" value="1"/>
</dbReference>